<evidence type="ECO:0000313" key="1">
    <source>
        <dbReference type="EMBL" id="MBW99678.1"/>
    </source>
</evidence>
<proteinExistence type="predicted"/>
<reference evidence="1" key="1">
    <citation type="submission" date="2018-02" db="EMBL/GenBank/DDBJ databases">
        <title>Rhizophora mucronata_Transcriptome.</title>
        <authorList>
            <person name="Meera S.P."/>
            <person name="Sreeshan A."/>
            <person name="Augustine A."/>
        </authorList>
    </citation>
    <scope>NUCLEOTIDE SEQUENCE</scope>
    <source>
        <tissue evidence="1">Leaf</tissue>
    </source>
</reference>
<dbReference type="EMBL" id="GGEC01019195">
    <property type="protein sequence ID" value="MBW99678.1"/>
    <property type="molecule type" value="Transcribed_RNA"/>
</dbReference>
<organism evidence="1">
    <name type="scientific">Rhizophora mucronata</name>
    <name type="common">Asiatic mangrove</name>
    <dbReference type="NCBI Taxonomy" id="61149"/>
    <lineage>
        <taxon>Eukaryota</taxon>
        <taxon>Viridiplantae</taxon>
        <taxon>Streptophyta</taxon>
        <taxon>Embryophyta</taxon>
        <taxon>Tracheophyta</taxon>
        <taxon>Spermatophyta</taxon>
        <taxon>Magnoliopsida</taxon>
        <taxon>eudicotyledons</taxon>
        <taxon>Gunneridae</taxon>
        <taxon>Pentapetalae</taxon>
        <taxon>rosids</taxon>
        <taxon>fabids</taxon>
        <taxon>Malpighiales</taxon>
        <taxon>Rhizophoraceae</taxon>
        <taxon>Rhizophora</taxon>
    </lineage>
</organism>
<sequence length="43" mass="5089">MVILHTLHITETCHGITKTWHGTHKSVKFRCHSEKEELHVKRV</sequence>
<name>A0A2P2K1W2_RHIMU</name>
<accession>A0A2P2K1W2</accession>
<dbReference type="AlphaFoldDB" id="A0A2P2K1W2"/>
<protein>
    <submittedName>
        <fullName evidence="1">Uncharacterized protein</fullName>
    </submittedName>
</protein>